<feature type="domain" description="ABC transporter" evidence="6">
    <location>
        <begin position="350"/>
        <end position="566"/>
    </location>
</feature>
<keyword evidence="2 5" id="KW-0812">Transmembrane</keyword>
<protein>
    <submittedName>
        <fullName evidence="8">Putative ABC-type transport system, ATPase and permease component</fullName>
        <ecNumber evidence="8">3.6.3.-</ecNumber>
    </submittedName>
</protein>
<dbReference type="PANTHER" id="PTHR43394">
    <property type="entry name" value="ATP-DEPENDENT PERMEASE MDL1, MITOCHONDRIAL"/>
    <property type="match status" value="1"/>
</dbReference>
<dbReference type="PROSITE" id="PS50929">
    <property type="entry name" value="ABC_TM1F"/>
    <property type="match status" value="1"/>
</dbReference>
<dbReference type="STRING" id="1715989.NITINOP_0561"/>
<organism evidence="8 9">
    <name type="scientific">Candidatus Nitrospira inopinata</name>
    <dbReference type="NCBI Taxonomy" id="1715989"/>
    <lineage>
        <taxon>Bacteria</taxon>
        <taxon>Pseudomonadati</taxon>
        <taxon>Nitrospirota</taxon>
        <taxon>Nitrospiria</taxon>
        <taxon>Nitrospirales</taxon>
        <taxon>Nitrospiraceae</taxon>
        <taxon>Nitrospira</taxon>
    </lineage>
</organism>
<dbReference type="GO" id="GO:0015421">
    <property type="term" value="F:ABC-type oligopeptide transporter activity"/>
    <property type="evidence" value="ECO:0007669"/>
    <property type="project" value="TreeGrafter"/>
</dbReference>
<evidence type="ECO:0000259" key="7">
    <source>
        <dbReference type="PROSITE" id="PS50929"/>
    </source>
</evidence>
<dbReference type="GO" id="GO:0005886">
    <property type="term" value="C:plasma membrane"/>
    <property type="evidence" value="ECO:0007669"/>
    <property type="project" value="UniProtKB-SubCell"/>
</dbReference>
<dbReference type="RefSeq" id="WP_062482954.1">
    <property type="nucleotide sequence ID" value="NZ_LN885086.1"/>
</dbReference>
<evidence type="ECO:0000256" key="1">
    <source>
        <dbReference type="ARBA" id="ARBA00004651"/>
    </source>
</evidence>
<dbReference type="GO" id="GO:0016887">
    <property type="term" value="F:ATP hydrolysis activity"/>
    <property type="evidence" value="ECO:0007669"/>
    <property type="project" value="InterPro"/>
</dbReference>
<keyword evidence="4 5" id="KW-0472">Membrane</keyword>
<feature type="transmembrane region" description="Helical" evidence="5">
    <location>
        <begin position="32"/>
        <end position="52"/>
    </location>
</feature>
<sequence>MGQSHGAHGAAQPSLFHVLSLFARFLRHERRILILVVSYSLVIGLFALIVPLTVQELVNTFSFAIQPVMIATLAVIMVVVLIAVGAFRTLQYYAVEVLQRRLFVRTAFAMARKLSHVRVQEFHPRLSNYFVETVFMQRALATLLVDLVHVVIGGMIGMMILVFYHPYFLLFNGVLLLGSFVVFFGLSRGGLRTTVDMSHAKYDMLHWIQQLSQNLLHVKATDSDALVIQKTDEIATRYIECRRSRFAVLLRQFLASVGGQAVAHSGALALAGWLLTIDQLTIGQLVAVEVIVAGLLVNFDAVVKSMGQVYFFFTALVELDVFFSLPSDRRLQTPTMSVTLPDPKIHGIRVSCQDVSLSLGESPVLKNVDLNVAPGEKIAIYVGTTTARMSLAKMLAGLTMPTGGIVSYNDVDLRHLDPSVINRCRGFMIDSQLSLIDGTIADNIVWRRPYISYEDIRWALWLTKLQEEVATFPQGIDSDIGVLGEIPASTHVLRILLARAIVGRPQLLIFDGLIHDMQPSVRDTIIQRLCSKDEPWTVIFVSNDPDLTPYVDRCISLGETPGPGLLMS</sequence>
<evidence type="ECO:0000256" key="2">
    <source>
        <dbReference type="ARBA" id="ARBA00022692"/>
    </source>
</evidence>
<dbReference type="Gene3D" id="1.20.1560.10">
    <property type="entry name" value="ABC transporter type 1, transmembrane domain"/>
    <property type="match status" value="1"/>
</dbReference>
<evidence type="ECO:0000313" key="8">
    <source>
        <dbReference type="EMBL" id="CUQ65537.1"/>
    </source>
</evidence>
<dbReference type="KEGG" id="nio:NITINOP_0561"/>
<feature type="transmembrane region" description="Helical" evidence="5">
    <location>
        <begin position="281"/>
        <end position="302"/>
    </location>
</feature>
<evidence type="ECO:0000313" key="9">
    <source>
        <dbReference type="Proteomes" id="UP000066284"/>
    </source>
</evidence>
<comment type="subcellular location">
    <subcellularLocation>
        <location evidence="1">Cell membrane</location>
        <topology evidence="1">Multi-pass membrane protein</topology>
    </subcellularLocation>
</comment>
<evidence type="ECO:0000256" key="4">
    <source>
        <dbReference type="ARBA" id="ARBA00023136"/>
    </source>
</evidence>
<name>A0A0S4KM53_9BACT</name>
<feature type="transmembrane region" description="Helical" evidence="5">
    <location>
        <begin position="309"/>
        <end position="327"/>
    </location>
</feature>
<dbReference type="InterPro" id="IPR027417">
    <property type="entry name" value="P-loop_NTPase"/>
</dbReference>
<feature type="transmembrane region" description="Helical" evidence="5">
    <location>
        <begin position="253"/>
        <end position="275"/>
    </location>
</feature>
<dbReference type="OrthoDB" id="311344at2"/>
<dbReference type="PANTHER" id="PTHR43394:SF4">
    <property type="entry name" value="TOXIN SECRETION ABC TRANSPORTER ATP-BINDING PROTEIN"/>
    <property type="match status" value="1"/>
</dbReference>
<dbReference type="InterPro" id="IPR003439">
    <property type="entry name" value="ABC_transporter-like_ATP-bd"/>
</dbReference>
<dbReference type="AlphaFoldDB" id="A0A0S4KM53"/>
<dbReference type="Gene3D" id="3.40.50.300">
    <property type="entry name" value="P-loop containing nucleotide triphosphate hydrolases"/>
    <property type="match status" value="1"/>
</dbReference>
<dbReference type="InterPro" id="IPR011527">
    <property type="entry name" value="ABC1_TM_dom"/>
</dbReference>
<evidence type="ECO:0000256" key="5">
    <source>
        <dbReference type="SAM" id="Phobius"/>
    </source>
</evidence>
<dbReference type="EC" id="3.6.3.-" evidence="8"/>
<dbReference type="GO" id="GO:0005524">
    <property type="term" value="F:ATP binding"/>
    <property type="evidence" value="ECO:0007669"/>
    <property type="project" value="InterPro"/>
</dbReference>
<accession>A0A0S4KM53</accession>
<feature type="transmembrane region" description="Helical" evidence="5">
    <location>
        <begin position="64"/>
        <end position="87"/>
    </location>
</feature>
<dbReference type="SUPFAM" id="SSF90123">
    <property type="entry name" value="ABC transporter transmembrane region"/>
    <property type="match status" value="1"/>
</dbReference>
<dbReference type="PROSITE" id="PS50893">
    <property type="entry name" value="ABC_TRANSPORTER_2"/>
    <property type="match status" value="1"/>
</dbReference>
<keyword evidence="9" id="KW-1185">Reference proteome</keyword>
<dbReference type="Proteomes" id="UP000066284">
    <property type="component" value="Chromosome 1"/>
</dbReference>
<keyword evidence="8" id="KW-0378">Hydrolase</keyword>
<evidence type="ECO:0000259" key="6">
    <source>
        <dbReference type="PROSITE" id="PS50893"/>
    </source>
</evidence>
<feature type="domain" description="ABC transmembrane type-1" evidence="7">
    <location>
        <begin position="34"/>
        <end position="288"/>
    </location>
</feature>
<dbReference type="EMBL" id="LN885086">
    <property type="protein sequence ID" value="CUQ65537.1"/>
    <property type="molecule type" value="Genomic_DNA"/>
</dbReference>
<feature type="transmembrane region" description="Helical" evidence="5">
    <location>
        <begin position="170"/>
        <end position="191"/>
    </location>
</feature>
<evidence type="ECO:0000256" key="3">
    <source>
        <dbReference type="ARBA" id="ARBA00022989"/>
    </source>
</evidence>
<gene>
    <name evidence="8" type="ORF">NITINOP_0561</name>
</gene>
<reference evidence="9" key="1">
    <citation type="submission" date="2015-09" db="EMBL/GenBank/DDBJ databases">
        <authorList>
            <person name="Daims H."/>
        </authorList>
    </citation>
    <scope>NUCLEOTIDE SEQUENCE [LARGE SCALE GENOMIC DNA]</scope>
</reference>
<dbReference type="InterPro" id="IPR039421">
    <property type="entry name" value="Type_1_exporter"/>
</dbReference>
<dbReference type="SUPFAM" id="SSF52540">
    <property type="entry name" value="P-loop containing nucleoside triphosphate hydrolases"/>
    <property type="match status" value="1"/>
</dbReference>
<proteinExistence type="predicted"/>
<keyword evidence="3 5" id="KW-1133">Transmembrane helix</keyword>
<dbReference type="InterPro" id="IPR036640">
    <property type="entry name" value="ABC1_TM_sf"/>
</dbReference>
<feature type="transmembrane region" description="Helical" evidence="5">
    <location>
        <begin position="143"/>
        <end position="164"/>
    </location>
</feature>